<dbReference type="SUPFAM" id="SSF53807">
    <property type="entry name" value="Helical backbone' metal receptor"/>
    <property type="match status" value="1"/>
</dbReference>
<evidence type="ECO:0000256" key="6">
    <source>
        <dbReference type="SAM" id="MobiDB-lite"/>
    </source>
</evidence>
<dbReference type="GO" id="GO:0006829">
    <property type="term" value="P:zinc ion transport"/>
    <property type="evidence" value="ECO:0007669"/>
    <property type="project" value="UniProtKB-KW"/>
</dbReference>
<evidence type="ECO:0000256" key="7">
    <source>
        <dbReference type="SAM" id="SignalP"/>
    </source>
</evidence>
<dbReference type="InterPro" id="IPR006127">
    <property type="entry name" value="ZnuA-like"/>
</dbReference>
<dbReference type="EMBL" id="QBKP01000016">
    <property type="protein sequence ID" value="PTX46581.1"/>
    <property type="molecule type" value="Genomic_DNA"/>
</dbReference>
<evidence type="ECO:0000256" key="1">
    <source>
        <dbReference type="ARBA" id="ARBA00011028"/>
    </source>
</evidence>
<keyword evidence="3" id="KW-0813">Transport</keyword>
<name>A0A2T6ARZ8_9RHOB</name>
<reference evidence="8 9" key="1">
    <citation type="submission" date="2018-04" db="EMBL/GenBank/DDBJ databases">
        <title>Genomic Encyclopedia of Archaeal and Bacterial Type Strains, Phase II (KMG-II): from individual species to whole genera.</title>
        <authorList>
            <person name="Goeker M."/>
        </authorList>
    </citation>
    <scope>NUCLEOTIDE SEQUENCE [LARGE SCALE GENOMIC DNA]</scope>
    <source>
        <strain evidence="8 9">DSM 21823</strain>
    </source>
</reference>
<keyword evidence="9" id="KW-1185">Reference proteome</keyword>
<dbReference type="InterPro" id="IPR050492">
    <property type="entry name" value="Bact_metal-bind_prot9"/>
</dbReference>
<feature type="compositionally biased region" description="Basic and acidic residues" evidence="6">
    <location>
        <begin position="114"/>
        <end position="169"/>
    </location>
</feature>
<evidence type="ECO:0000256" key="5">
    <source>
        <dbReference type="ARBA" id="ARBA00022906"/>
    </source>
</evidence>
<keyword evidence="5" id="KW-0406">Ion transport</keyword>
<dbReference type="GO" id="GO:0046872">
    <property type="term" value="F:metal ion binding"/>
    <property type="evidence" value="ECO:0007669"/>
    <property type="project" value="InterPro"/>
</dbReference>
<feature type="signal peptide" evidence="7">
    <location>
        <begin position="1"/>
        <end position="20"/>
    </location>
</feature>
<keyword evidence="5" id="KW-0864">Zinc transport</keyword>
<dbReference type="Gene3D" id="3.40.50.1980">
    <property type="entry name" value="Nitrogenase molybdenum iron protein domain"/>
    <property type="match status" value="3"/>
</dbReference>
<proteinExistence type="inferred from homology"/>
<evidence type="ECO:0000256" key="2">
    <source>
        <dbReference type="ARBA" id="ARBA00015915"/>
    </source>
</evidence>
<evidence type="ECO:0000256" key="3">
    <source>
        <dbReference type="ARBA" id="ARBA00022448"/>
    </source>
</evidence>
<comment type="caution">
    <text evidence="8">The sequence shown here is derived from an EMBL/GenBank/DDBJ whole genome shotgun (WGS) entry which is preliminary data.</text>
</comment>
<dbReference type="Proteomes" id="UP000244224">
    <property type="component" value="Unassembled WGS sequence"/>
</dbReference>
<keyword evidence="4 7" id="KW-0732">Signal</keyword>
<comment type="similarity">
    <text evidence="1">Belongs to the bacterial solute-binding protein 9 family.</text>
</comment>
<evidence type="ECO:0000313" key="8">
    <source>
        <dbReference type="EMBL" id="PTX46581.1"/>
    </source>
</evidence>
<dbReference type="Pfam" id="PF01297">
    <property type="entry name" value="ZnuA"/>
    <property type="match status" value="1"/>
</dbReference>
<evidence type="ECO:0000313" key="9">
    <source>
        <dbReference type="Proteomes" id="UP000244224"/>
    </source>
</evidence>
<accession>A0A2T6ARZ8</accession>
<protein>
    <recommendedName>
        <fullName evidence="2">High-affinity zinc uptake system protein ZnuA</fullName>
    </recommendedName>
</protein>
<evidence type="ECO:0000256" key="4">
    <source>
        <dbReference type="ARBA" id="ARBA00022729"/>
    </source>
</evidence>
<feature type="region of interest" description="Disordered" evidence="6">
    <location>
        <begin position="110"/>
        <end position="173"/>
    </location>
</feature>
<dbReference type="PANTHER" id="PTHR42953:SF3">
    <property type="entry name" value="HIGH-AFFINITY ZINC UPTAKE SYSTEM PROTEIN ZNUA"/>
    <property type="match status" value="1"/>
</dbReference>
<dbReference type="AlphaFoldDB" id="A0A2T6ARZ8"/>
<organism evidence="8 9">
    <name type="scientific">Gemmobacter caeni</name>
    <dbReference type="NCBI Taxonomy" id="589035"/>
    <lineage>
        <taxon>Bacteria</taxon>
        <taxon>Pseudomonadati</taxon>
        <taxon>Pseudomonadota</taxon>
        <taxon>Alphaproteobacteria</taxon>
        <taxon>Rhodobacterales</taxon>
        <taxon>Paracoccaceae</taxon>
        <taxon>Gemmobacter</taxon>
    </lineage>
</organism>
<dbReference type="RefSeq" id="WP_108130214.1">
    <property type="nucleotide sequence ID" value="NZ_QBKP01000016.1"/>
</dbReference>
<gene>
    <name evidence="8" type="ORF">C8N34_11658</name>
</gene>
<keyword evidence="5" id="KW-0862">Zinc</keyword>
<feature type="chain" id="PRO_5015587505" description="High-affinity zinc uptake system protein ZnuA" evidence="7">
    <location>
        <begin position="21"/>
        <end position="339"/>
    </location>
</feature>
<dbReference type="OrthoDB" id="7346865at2"/>
<dbReference type="PANTHER" id="PTHR42953">
    <property type="entry name" value="HIGH-AFFINITY ZINC UPTAKE SYSTEM PROTEIN ZNUA-RELATED"/>
    <property type="match status" value="1"/>
</dbReference>
<sequence length="339" mass="34623">MRYIISAALASTALCAPALAEVPRVVTDMTPTYGLVATVMGDLGQPERLLDQGANAHDFQLRPSQAAALSDAGLVVWMGPQMSPWLDRALDGVANGQQLRLLEVAGTHLQPFGEGHEDHDHDHGAGAGHESHDPAAETGHDDADHDHAGEAGHDDHDDHDAHGHDHSGTDPHAWLDPANGAIWLEAIAAQLAALDPENAATYAANAAKGKEAIAAADARIAAQLAPVQDKPIVVFHDAYGYFAGHYGLTIAGSVSAGDAAAPGAAHLAELRARVGAGVACLFPEAGHAPKTIEQIAEAAGARQGGALDPAGVTLPASADGYTAVLEGLASTLADCLTAP</sequence>